<evidence type="ECO:0000256" key="2">
    <source>
        <dbReference type="ARBA" id="ARBA00007787"/>
    </source>
</evidence>
<dbReference type="SUPFAM" id="SSF52833">
    <property type="entry name" value="Thioredoxin-like"/>
    <property type="match status" value="1"/>
</dbReference>
<comment type="caution">
    <text evidence="9">The sequence shown here is derived from an EMBL/GenBank/DDBJ whole genome shotgun (WGS) entry which is preliminary data.</text>
</comment>
<accession>A0A8X8BUC2</accession>
<keyword evidence="10" id="KW-1185">Reference proteome</keyword>
<dbReference type="GO" id="GO:0015038">
    <property type="term" value="F:glutathione disulfide oxidoreductase activity"/>
    <property type="evidence" value="ECO:0007669"/>
    <property type="project" value="TreeGrafter"/>
</dbReference>
<evidence type="ECO:0000313" key="9">
    <source>
        <dbReference type="EMBL" id="KAG2466621.1"/>
    </source>
</evidence>
<protein>
    <recommendedName>
        <fullName evidence="3">Glutaredoxin-1</fullName>
    </recommendedName>
</protein>
<evidence type="ECO:0000256" key="1">
    <source>
        <dbReference type="ARBA" id="ARBA00002549"/>
    </source>
</evidence>
<evidence type="ECO:0000256" key="6">
    <source>
        <dbReference type="ARBA" id="ARBA00023157"/>
    </source>
</evidence>
<dbReference type="GO" id="GO:0005739">
    <property type="term" value="C:mitochondrion"/>
    <property type="evidence" value="ECO:0007669"/>
    <property type="project" value="TreeGrafter"/>
</dbReference>
<dbReference type="NCBIfam" id="TIGR02180">
    <property type="entry name" value="GRX_euk"/>
    <property type="match status" value="1"/>
</dbReference>
<reference evidence="9 10" key="1">
    <citation type="journal article" date="2021" name="Cell">
        <title>Tracing the genetic footprints of vertebrate landing in non-teleost ray-finned fishes.</title>
        <authorList>
            <person name="Bi X."/>
            <person name="Wang K."/>
            <person name="Yang L."/>
            <person name="Pan H."/>
            <person name="Jiang H."/>
            <person name="Wei Q."/>
            <person name="Fang M."/>
            <person name="Yu H."/>
            <person name="Zhu C."/>
            <person name="Cai Y."/>
            <person name="He Y."/>
            <person name="Gan X."/>
            <person name="Zeng H."/>
            <person name="Yu D."/>
            <person name="Zhu Y."/>
            <person name="Jiang H."/>
            <person name="Qiu Q."/>
            <person name="Yang H."/>
            <person name="Zhang Y.E."/>
            <person name="Wang W."/>
            <person name="Zhu M."/>
            <person name="He S."/>
            <person name="Zhang G."/>
        </authorList>
    </citation>
    <scope>NUCLEOTIDE SEQUENCE [LARGE SCALE GENOMIC DNA]</scope>
    <source>
        <strain evidence="9">Bchr_013</strain>
    </source>
</reference>
<gene>
    <name evidence="9" type="primary">Glrx</name>
    <name evidence="9" type="ORF">GTO96_0020824</name>
</gene>
<dbReference type="InterPro" id="IPR047185">
    <property type="entry name" value="GLRX1"/>
</dbReference>
<dbReference type="InterPro" id="IPR011899">
    <property type="entry name" value="Glutaredoxin_euk/vir"/>
</dbReference>
<dbReference type="AlphaFoldDB" id="A0A8X8BUC2"/>
<dbReference type="InterPro" id="IPR011767">
    <property type="entry name" value="GLR_AS"/>
</dbReference>
<keyword evidence="5" id="KW-0249">Electron transport</keyword>
<dbReference type="CDD" id="cd03419">
    <property type="entry name" value="GRX_GRXh_1_2_like"/>
    <property type="match status" value="1"/>
</dbReference>
<dbReference type="PROSITE" id="PS00195">
    <property type="entry name" value="GLUTAREDOXIN_1"/>
    <property type="match status" value="1"/>
</dbReference>
<evidence type="ECO:0000256" key="3">
    <source>
        <dbReference type="ARBA" id="ARBA00013662"/>
    </source>
</evidence>
<keyword evidence="4" id="KW-0813">Transport</keyword>
<dbReference type="PRINTS" id="PR00160">
    <property type="entry name" value="GLUTAREDOXIN"/>
</dbReference>
<dbReference type="PANTHER" id="PTHR46185">
    <property type="entry name" value="GLUTAREDOXIN-1"/>
    <property type="match status" value="1"/>
</dbReference>
<dbReference type="Gene3D" id="3.40.30.10">
    <property type="entry name" value="Glutaredoxin"/>
    <property type="match status" value="1"/>
</dbReference>
<dbReference type="EMBL" id="JAATIS010001241">
    <property type="protein sequence ID" value="KAG2466621.1"/>
    <property type="molecule type" value="Genomic_DNA"/>
</dbReference>
<evidence type="ECO:0000256" key="5">
    <source>
        <dbReference type="ARBA" id="ARBA00022982"/>
    </source>
</evidence>
<proteinExistence type="inferred from homology"/>
<organism evidence="9 10">
    <name type="scientific">Polypterus senegalus</name>
    <name type="common">Senegal bichir</name>
    <dbReference type="NCBI Taxonomy" id="55291"/>
    <lineage>
        <taxon>Eukaryota</taxon>
        <taxon>Metazoa</taxon>
        <taxon>Chordata</taxon>
        <taxon>Craniata</taxon>
        <taxon>Vertebrata</taxon>
        <taxon>Euteleostomi</taxon>
        <taxon>Actinopterygii</taxon>
        <taxon>Polypteriformes</taxon>
        <taxon>Polypteridae</taxon>
        <taxon>Polypterus</taxon>
    </lineage>
</organism>
<dbReference type="Pfam" id="PF00462">
    <property type="entry name" value="Glutaredoxin"/>
    <property type="match status" value="1"/>
</dbReference>
<dbReference type="PANTHER" id="PTHR46185:SF1">
    <property type="entry name" value="GLUTAREDOXIN-1"/>
    <property type="match status" value="1"/>
</dbReference>
<feature type="domain" description="Glutaredoxin" evidence="8">
    <location>
        <begin position="65"/>
        <end position="130"/>
    </location>
</feature>
<dbReference type="InterPro" id="IPR014025">
    <property type="entry name" value="Glutaredoxin_subgr"/>
</dbReference>
<dbReference type="Proteomes" id="UP000886611">
    <property type="component" value="Unassembled WGS sequence"/>
</dbReference>
<feature type="non-terminal residue" evidence="9">
    <location>
        <position position="156"/>
    </location>
</feature>
<evidence type="ECO:0000259" key="8">
    <source>
        <dbReference type="Pfam" id="PF00462"/>
    </source>
</evidence>
<evidence type="ECO:0000256" key="4">
    <source>
        <dbReference type="ARBA" id="ARBA00022448"/>
    </source>
</evidence>
<keyword evidence="6" id="KW-1015">Disulfide bond</keyword>
<evidence type="ECO:0000256" key="7">
    <source>
        <dbReference type="ARBA" id="ARBA00023284"/>
    </source>
</evidence>
<sequence length="156" mass="17665">MRQHWLAFAPPTRWCGNLKERRPPRLKFLKAAREDFSRRFSFLLFTKLGAMAQQFVDGKISGNKVVVFLKPTCPYCVTAKQVLSKYNIKNGHLEFVDISNLPDMSSIQDYLMKKTGARTVPRVFIGEECIGGGSDVDQLDRRGELEGRLQAIGALN</sequence>
<comment type="function">
    <text evidence="1">Has a glutathione-disulfide oxidoreductase activity in the presence of NADPH and glutathione reductase. Reduces low molecular weight disulfides and proteins.</text>
</comment>
<feature type="non-terminal residue" evidence="9">
    <location>
        <position position="1"/>
    </location>
</feature>
<dbReference type="PROSITE" id="PS51354">
    <property type="entry name" value="GLUTAREDOXIN_2"/>
    <property type="match status" value="1"/>
</dbReference>
<dbReference type="InterPro" id="IPR036249">
    <property type="entry name" value="Thioredoxin-like_sf"/>
</dbReference>
<evidence type="ECO:0000313" key="10">
    <source>
        <dbReference type="Proteomes" id="UP000886611"/>
    </source>
</evidence>
<dbReference type="InterPro" id="IPR002109">
    <property type="entry name" value="Glutaredoxin"/>
</dbReference>
<name>A0A8X8BUC2_POLSE</name>
<keyword evidence="7" id="KW-0676">Redox-active center</keyword>
<comment type="similarity">
    <text evidence="2">Belongs to the glutaredoxin family.</text>
</comment>